<evidence type="ECO:0000313" key="2">
    <source>
        <dbReference type="Proteomes" id="UP000799324"/>
    </source>
</evidence>
<dbReference type="OrthoDB" id="5431422at2759"/>
<dbReference type="EMBL" id="MU004377">
    <property type="protein sequence ID" value="KAF2653690.1"/>
    <property type="molecule type" value="Genomic_DNA"/>
</dbReference>
<evidence type="ECO:0000313" key="1">
    <source>
        <dbReference type="EMBL" id="KAF2653690.1"/>
    </source>
</evidence>
<evidence type="ECO:0008006" key="3">
    <source>
        <dbReference type="Google" id="ProtNLM"/>
    </source>
</evidence>
<protein>
    <recommendedName>
        <fullName evidence="3">Fungal N-terminal domain-containing protein</fullName>
    </recommendedName>
</protein>
<reference evidence="1" key="1">
    <citation type="journal article" date="2020" name="Stud. Mycol.">
        <title>101 Dothideomycetes genomes: a test case for predicting lifestyles and emergence of pathogens.</title>
        <authorList>
            <person name="Haridas S."/>
            <person name="Albert R."/>
            <person name="Binder M."/>
            <person name="Bloem J."/>
            <person name="Labutti K."/>
            <person name="Salamov A."/>
            <person name="Andreopoulos B."/>
            <person name="Baker S."/>
            <person name="Barry K."/>
            <person name="Bills G."/>
            <person name="Bluhm B."/>
            <person name="Cannon C."/>
            <person name="Castanera R."/>
            <person name="Culley D."/>
            <person name="Daum C."/>
            <person name="Ezra D."/>
            <person name="Gonzalez J."/>
            <person name="Henrissat B."/>
            <person name="Kuo A."/>
            <person name="Liang C."/>
            <person name="Lipzen A."/>
            <person name="Lutzoni F."/>
            <person name="Magnuson J."/>
            <person name="Mondo S."/>
            <person name="Nolan M."/>
            <person name="Ohm R."/>
            <person name="Pangilinan J."/>
            <person name="Park H.-J."/>
            <person name="Ramirez L."/>
            <person name="Alfaro M."/>
            <person name="Sun H."/>
            <person name="Tritt A."/>
            <person name="Yoshinaga Y."/>
            <person name="Zwiers L.-H."/>
            <person name="Turgeon B."/>
            <person name="Goodwin S."/>
            <person name="Spatafora J."/>
            <person name="Crous P."/>
            <person name="Grigoriev I."/>
        </authorList>
    </citation>
    <scope>NUCLEOTIDE SEQUENCE</scope>
    <source>
        <strain evidence="1">CBS 122681</strain>
    </source>
</reference>
<name>A0A6A6T1R6_9PLEO</name>
<keyword evidence="2" id="KW-1185">Reference proteome</keyword>
<dbReference type="AlphaFoldDB" id="A0A6A6T1R6"/>
<gene>
    <name evidence="1" type="ORF">K491DRAFT_508874</name>
</gene>
<organism evidence="1 2">
    <name type="scientific">Lophiostoma macrostomum CBS 122681</name>
    <dbReference type="NCBI Taxonomy" id="1314788"/>
    <lineage>
        <taxon>Eukaryota</taxon>
        <taxon>Fungi</taxon>
        <taxon>Dikarya</taxon>
        <taxon>Ascomycota</taxon>
        <taxon>Pezizomycotina</taxon>
        <taxon>Dothideomycetes</taxon>
        <taxon>Pleosporomycetidae</taxon>
        <taxon>Pleosporales</taxon>
        <taxon>Lophiostomataceae</taxon>
        <taxon>Lophiostoma</taxon>
    </lineage>
</organism>
<dbReference type="Proteomes" id="UP000799324">
    <property type="component" value="Unassembled WGS sequence"/>
</dbReference>
<proteinExistence type="predicted"/>
<accession>A0A6A6T1R6</accession>
<sequence>MDPLSIISGTLAVVGAAVKASQWMEQGWDLRHREQDFHALWNQAKTLRSVLWSMQISLEQVNRSCPDNGSVRDCLENIKVACDEAVQLFSTLNQDLQQVVPAKKFTGSSGSAKPVLGRWIRRKTRLTQTTSQTTAITTSLISALGTLRDVQTSIAAHETAARLEGLLQQVISDQAALQKIFPVTDPEMTSHEKQGGLIVHMHSIEDEQQTEEYESEEVFVSAPTSPTLLAPGTIDVPDPLQIDQPQSTHRAAISTDFNVTVCKKFCKCQCHVTARMQTPQWATLLIGQMAFYGNCSIFLNRRACNTKRCRKSGSTYMQLLYSTPSWASDFFRLYVRGESLRGFAVSMLRLIPDGSLIWHVINRGDVQKMRRMLSQRLASPYDVNQYGGSLLAVCSVWHETYSTVSNECLSACC</sequence>